<evidence type="ECO:0000313" key="1">
    <source>
        <dbReference type="EMBL" id="KAA6435231.1"/>
    </source>
</evidence>
<name>A0A5M8QJA4_9MICO</name>
<dbReference type="InterPro" id="IPR011051">
    <property type="entry name" value="RmlC_Cupin_sf"/>
</dbReference>
<dbReference type="SUPFAM" id="SSF51182">
    <property type="entry name" value="RmlC-like cupins"/>
    <property type="match status" value="1"/>
</dbReference>
<dbReference type="Proteomes" id="UP000323221">
    <property type="component" value="Unassembled WGS sequence"/>
</dbReference>
<gene>
    <name evidence="1" type="ORF">FQ330_05640</name>
</gene>
<dbReference type="OrthoDB" id="5190473at2"/>
<dbReference type="InterPro" id="IPR014710">
    <property type="entry name" value="RmlC-like_jellyroll"/>
</dbReference>
<dbReference type="EMBL" id="VOIR01000012">
    <property type="protein sequence ID" value="KAA6435231.1"/>
    <property type="molecule type" value="Genomic_DNA"/>
</dbReference>
<proteinExistence type="predicted"/>
<comment type="caution">
    <text evidence="1">The sequence shown here is derived from an EMBL/GenBank/DDBJ whole genome shotgun (WGS) entry which is preliminary data.</text>
</comment>
<dbReference type="Gene3D" id="2.60.120.10">
    <property type="entry name" value="Jelly Rolls"/>
    <property type="match status" value="1"/>
</dbReference>
<keyword evidence="2" id="KW-1185">Reference proteome</keyword>
<protein>
    <submittedName>
        <fullName evidence="1">Cupin</fullName>
    </submittedName>
</protein>
<dbReference type="RefSeq" id="WP_146355876.1">
    <property type="nucleotide sequence ID" value="NZ_VOIR01000012.1"/>
</dbReference>
<dbReference type="PANTHER" id="PTHR37694:SF1">
    <property type="entry name" value="SLR8022 PROTEIN"/>
    <property type="match status" value="1"/>
</dbReference>
<accession>A0A5M8QJA4</accession>
<sequence>MDPVHLPSLADELLATAREASSGRAGRSIRSGRDAALRQTVMGLAAGRGLDEHEANGEATLQVLTGTVRLRWAGGELEASAGDVVGIPDERHALDAVTDAAVLLTVAVR</sequence>
<evidence type="ECO:0000313" key="2">
    <source>
        <dbReference type="Proteomes" id="UP000323221"/>
    </source>
</evidence>
<dbReference type="AlphaFoldDB" id="A0A5M8QJA4"/>
<reference evidence="1 2" key="1">
    <citation type="submission" date="2019-08" db="EMBL/GenBank/DDBJ databases">
        <title>Agrococcus lahaulensis sp. nov., isolated from a cold desert of the Indian Himalayas.</title>
        <authorList>
            <person name="Qu J.H."/>
        </authorList>
    </citation>
    <scope>NUCLEOTIDE SEQUENCE [LARGE SCALE GENOMIC DNA]</scope>
    <source>
        <strain evidence="1 2">NS18</strain>
    </source>
</reference>
<organism evidence="1 2">
    <name type="scientific">Agrococcus sediminis</name>
    <dbReference type="NCBI Taxonomy" id="2599924"/>
    <lineage>
        <taxon>Bacteria</taxon>
        <taxon>Bacillati</taxon>
        <taxon>Actinomycetota</taxon>
        <taxon>Actinomycetes</taxon>
        <taxon>Micrococcales</taxon>
        <taxon>Microbacteriaceae</taxon>
        <taxon>Agrococcus</taxon>
    </lineage>
</organism>
<dbReference type="PANTHER" id="PTHR37694">
    <property type="entry name" value="SLR8022 PROTEIN"/>
    <property type="match status" value="1"/>
</dbReference>